<dbReference type="AlphaFoldDB" id="A0A1D8N695"/>
<feature type="domain" description="Beta-catenin-like protein 1 N-terminal" evidence="7">
    <location>
        <begin position="68"/>
        <end position="178"/>
    </location>
</feature>
<dbReference type="VEuPathDB" id="FungiDB:YALI0_B03014g"/>
<gene>
    <name evidence="8" type="ORF">YALI1_B04497g</name>
</gene>
<dbReference type="VEuPathDB" id="FungiDB:YALI1_B04497g"/>
<evidence type="ECO:0000256" key="4">
    <source>
        <dbReference type="ARBA" id="ARBA00023054"/>
    </source>
</evidence>
<evidence type="ECO:0000313" key="9">
    <source>
        <dbReference type="Proteomes" id="UP000182444"/>
    </source>
</evidence>
<dbReference type="EMBL" id="CP017554">
    <property type="protein sequence ID" value="AOW01148.1"/>
    <property type="molecule type" value="Genomic_DNA"/>
</dbReference>
<evidence type="ECO:0000313" key="8">
    <source>
        <dbReference type="EMBL" id="AOW01148.1"/>
    </source>
</evidence>
<dbReference type="InterPro" id="IPR039678">
    <property type="entry name" value="CTNNBL1"/>
</dbReference>
<feature type="region of interest" description="Disordered" evidence="6">
    <location>
        <begin position="1"/>
        <end position="25"/>
    </location>
</feature>
<keyword evidence="5" id="KW-0539">Nucleus</keyword>
<sequence>MHLHAQLSNIVRETQRADQPSTISTMASIDSVFENAGFDGAKRRKTDDDAQPEEEASLPKSPQIEDEHIEERFAIQKLVDEHKDGPQEADWLKGLVLDLERAITSNTEKRELFANEPLKFMDSEVELEKAIRALSVLTTTDDDDFITVYKRFVSDFECHVSLMQLLDHPNLDIALITCEIFHELITRTNDFADPDALTRSLWSNDDFIDYIMELTDKIVRIDPTQIQYILDMGDVMFVEDDITPQLRTHIFPKFLDLLADKKSPLLLHDRSTMADYCLTWLTKYEYRTGVSAERVEALIKYLMAYVDKDPTKGDEEELAGSIAGILAYILTSPSGRAAFAEVEGVDAMVRLMGGEGKWIKKHAARIIKAALNSYDSTELATVFVQAKGLGVLFKALKAGKNKHYKTYSEYGEFLWAIYASLLRLLPSDSPERVRVIAKMDKAKLDELKELRDDTQQAVDTMIPALESALANEEDTEEIVTDMEMLGSRLVVVLDTIFAWMKVEGQDIEVDKEVLKQERDNKARYLGWDDDSNEYQEMMKNNKDIVGMLDYLLESK</sequence>
<evidence type="ECO:0000259" key="7">
    <source>
        <dbReference type="SMART" id="SM01156"/>
    </source>
</evidence>
<dbReference type="GO" id="GO:0005681">
    <property type="term" value="C:spliceosomal complex"/>
    <property type="evidence" value="ECO:0007669"/>
    <property type="project" value="TreeGrafter"/>
</dbReference>
<protein>
    <recommendedName>
        <fullName evidence="7">Beta-catenin-like protein 1 N-terminal domain-containing protein</fullName>
    </recommendedName>
</protein>
<name>A0A1D8N695_YARLL</name>
<keyword evidence="2" id="KW-0597">Phosphoprotein</keyword>
<reference evidence="8 9" key="1">
    <citation type="journal article" date="2016" name="PLoS ONE">
        <title>Sequence Assembly of Yarrowia lipolytica Strain W29/CLIB89 Shows Transposable Element Diversity.</title>
        <authorList>
            <person name="Magnan C."/>
            <person name="Yu J."/>
            <person name="Chang I."/>
            <person name="Jahn E."/>
            <person name="Kanomata Y."/>
            <person name="Wu J."/>
            <person name="Zeller M."/>
            <person name="Oakes M."/>
            <person name="Baldi P."/>
            <person name="Sandmeyer S."/>
        </authorList>
    </citation>
    <scope>NUCLEOTIDE SEQUENCE [LARGE SCALE GENOMIC DNA]</scope>
    <source>
        <strain evidence="9">CLIB89(W29)</strain>
    </source>
</reference>
<keyword evidence="4" id="KW-0175">Coiled coil</keyword>
<evidence type="ECO:0000256" key="6">
    <source>
        <dbReference type="SAM" id="MobiDB-lite"/>
    </source>
</evidence>
<proteinExistence type="predicted"/>
<dbReference type="RefSeq" id="XP_500447.2">
    <property type="nucleotide sequence ID" value="XM_500447.3"/>
</dbReference>
<dbReference type="PANTHER" id="PTHR14978:SF0">
    <property type="entry name" value="BETA-CATENIN-LIKE PROTEIN 1"/>
    <property type="match status" value="1"/>
</dbReference>
<evidence type="ECO:0000256" key="1">
    <source>
        <dbReference type="ARBA" id="ARBA00004123"/>
    </source>
</evidence>
<dbReference type="GeneID" id="2906794"/>
<dbReference type="Pfam" id="PF08216">
    <property type="entry name" value="CTNNBL"/>
    <property type="match status" value="1"/>
</dbReference>
<evidence type="ECO:0000256" key="5">
    <source>
        <dbReference type="ARBA" id="ARBA00023242"/>
    </source>
</evidence>
<dbReference type="Proteomes" id="UP000182444">
    <property type="component" value="Chromosome 1B"/>
</dbReference>
<evidence type="ECO:0000256" key="2">
    <source>
        <dbReference type="ARBA" id="ARBA00022553"/>
    </source>
</evidence>
<dbReference type="SUPFAM" id="SSF48371">
    <property type="entry name" value="ARM repeat"/>
    <property type="match status" value="1"/>
</dbReference>
<dbReference type="KEGG" id="yli:2906794"/>
<dbReference type="eggNOG" id="KOG2734">
    <property type="taxonomic scope" value="Eukaryota"/>
</dbReference>
<comment type="subcellular location">
    <subcellularLocation>
        <location evidence="1">Nucleus</location>
    </subcellularLocation>
</comment>
<dbReference type="SMART" id="SM01156">
    <property type="entry name" value="DUF1716"/>
    <property type="match status" value="1"/>
</dbReference>
<dbReference type="InterPro" id="IPR016024">
    <property type="entry name" value="ARM-type_fold"/>
</dbReference>
<dbReference type="InterPro" id="IPR011989">
    <property type="entry name" value="ARM-like"/>
</dbReference>
<accession>A0A1D8N695</accession>
<feature type="region of interest" description="Disordered" evidence="6">
    <location>
        <begin position="38"/>
        <end position="65"/>
    </location>
</feature>
<dbReference type="InterPro" id="IPR013180">
    <property type="entry name" value="CTNNBL1_N"/>
</dbReference>
<dbReference type="PANTHER" id="PTHR14978">
    <property type="entry name" value="BETA-CATENIN-LIKE PROTEIN 1 NUCLEAR ASSOCIATED PROTEIN"/>
    <property type="match status" value="1"/>
</dbReference>
<evidence type="ECO:0000256" key="3">
    <source>
        <dbReference type="ARBA" id="ARBA00022737"/>
    </source>
</evidence>
<dbReference type="Gene3D" id="1.25.10.10">
    <property type="entry name" value="Leucine-rich Repeat Variant"/>
    <property type="match status" value="1"/>
</dbReference>
<keyword evidence="3" id="KW-0677">Repeat</keyword>
<organism evidence="8 9">
    <name type="scientific">Yarrowia lipolytica</name>
    <name type="common">Candida lipolytica</name>
    <dbReference type="NCBI Taxonomy" id="4952"/>
    <lineage>
        <taxon>Eukaryota</taxon>
        <taxon>Fungi</taxon>
        <taxon>Dikarya</taxon>
        <taxon>Ascomycota</taxon>
        <taxon>Saccharomycotina</taxon>
        <taxon>Dipodascomycetes</taxon>
        <taxon>Dipodascales</taxon>
        <taxon>Dipodascales incertae sedis</taxon>
        <taxon>Yarrowia</taxon>
    </lineage>
</organism>